<dbReference type="InterPro" id="IPR002181">
    <property type="entry name" value="Fibrinogen_a/b/g_C_dom"/>
</dbReference>
<dbReference type="SMART" id="SM00186">
    <property type="entry name" value="FBG"/>
    <property type="match status" value="1"/>
</dbReference>
<dbReference type="OrthoDB" id="6114955at2759"/>
<dbReference type="AlphaFoldDB" id="A0A9W2YCR0"/>
<keyword evidence="1" id="KW-1015">Disulfide bond</keyword>
<feature type="chain" id="PRO_5040968325" evidence="2">
    <location>
        <begin position="18"/>
        <end position="238"/>
    </location>
</feature>
<evidence type="ECO:0000313" key="4">
    <source>
        <dbReference type="Proteomes" id="UP001165740"/>
    </source>
</evidence>
<feature type="signal peptide" evidence="2">
    <location>
        <begin position="1"/>
        <end position="17"/>
    </location>
</feature>
<dbReference type="OMA" id="MEDESCA"/>
<name>A0A9W2YCR0_BIOGL</name>
<accession>A0A9W2YCR0</accession>
<dbReference type="PANTHER" id="PTHR19143">
    <property type="entry name" value="FIBRINOGEN/TENASCIN/ANGIOPOEITIN"/>
    <property type="match status" value="1"/>
</dbReference>
<evidence type="ECO:0000313" key="5">
    <source>
        <dbReference type="RefSeq" id="XP_055860515.1"/>
    </source>
</evidence>
<dbReference type="GeneID" id="106073488"/>
<evidence type="ECO:0000259" key="3">
    <source>
        <dbReference type="PROSITE" id="PS51406"/>
    </source>
</evidence>
<dbReference type="SUPFAM" id="SSF56496">
    <property type="entry name" value="Fibrinogen C-terminal domain-like"/>
    <property type="match status" value="1"/>
</dbReference>
<dbReference type="PROSITE" id="PS00514">
    <property type="entry name" value="FIBRINOGEN_C_1"/>
    <property type="match status" value="1"/>
</dbReference>
<dbReference type="InterPro" id="IPR036056">
    <property type="entry name" value="Fibrinogen-like_C"/>
</dbReference>
<dbReference type="InterPro" id="IPR014716">
    <property type="entry name" value="Fibrinogen_a/b/g_C_1"/>
</dbReference>
<dbReference type="PANTHER" id="PTHR19143:SF458">
    <property type="entry name" value="FIBRINOGEN C-TERMINAL DOMAIN-CONTAINING PROTEIN-RELATED"/>
    <property type="match status" value="1"/>
</dbReference>
<organism evidence="4 5">
    <name type="scientific">Biomphalaria glabrata</name>
    <name type="common">Bloodfluke planorb</name>
    <name type="synonym">Freshwater snail</name>
    <dbReference type="NCBI Taxonomy" id="6526"/>
    <lineage>
        <taxon>Eukaryota</taxon>
        <taxon>Metazoa</taxon>
        <taxon>Spiralia</taxon>
        <taxon>Lophotrochozoa</taxon>
        <taxon>Mollusca</taxon>
        <taxon>Gastropoda</taxon>
        <taxon>Heterobranchia</taxon>
        <taxon>Euthyneura</taxon>
        <taxon>Panpulmonata</taxon>
        <taxon>Hygrophila</taxon>
        <taxon>Lymnaeoidea</taxon>
        <taxon>Planorbidae</taxon>
        <taxon>Biomphalaria</taxon>
    </lineage>
</organism>
<sequence length="238" mass="26935">MLLFICVLLTAVTQINAGPSAGFEFSKNLKALIYGRPDSCKDVFSNTSRVVVILSSGLEVMCDTDTDGGGWTIFQRRITGNLSFYRGWEEYKYGFGDVATGEFYLGNENIHQITTKRRHQLRIDLTFNQAKFSATYSRFSLYGEPEGYRLKVSFYSGNAGDNLGQFDNVKFTTFDKDNDIYAGNCADLYKGAWWYTSCHAANLNGIWGSIEYGTGLNWHNTTGYYQSVTMSEMKFREI</sequence>
<dbReference type="RefSeq" id="XP_055860515.1">
    <property type="nucleotide sequence ID" value="XM_056004540.1"/>
</dbReference>
<evidence type="ECO:0000256" key="2">
    <source>
        <dbReference type="SAM" id="SignalP"/>
    </source>
</evidence>
<dbReference type="PROSITE" id="PS51406">
    <property type="entry name" value="FIBRINOGEN_C_2"/>
    <property type="match status" value="1"/>
</dbReference>
<dbReference type="Gene3D" id="3.90.215.10">
    <property type="entry name" value="Gamma Fibrinogen, chain A, domain 1"/>
    <property type="match status" value="1"/>
</dbReference>
<keyword evidence="2" id="KW-0732">Signal</keyword>
<proteinExistence type="predicted"/>
<evidence type="ECO:0000256" key="1">
    <source>
        <dbReference type="ARBA" id="ARBA00023157"/>
    </source>
</evidence>
<protein>
    <submittedName>
        <fullName evidence="5">Ficolin-2-like</fullName>
    </submittedName>
</protein>
<reference evidence="5" key="1">
    <citation type="submission" date="2025-08" db="UniProtKB">
        <authorList>
            <consortium name="RefSeq"/>
        </authorList>
    </citation>
    <scope>IDENTIFICATION</scope>
</reference>
<feature type="domain" description="Fibrinogen C-terminal" evidence="3">
    <location>
        <begin position="31"/>
        <end position="238"/>
    </location>
</feature>
<dbReference type="InterPro" id="IPR050373">
    <property type="entry name" value="Fibrinogen_C-term_domain"/>
</dbReference>
<dbReference type="GO" id="GO:0005615">
    <property type="term" value="C:extracellular space"/>
    <property type="evidence" value="ECO:0007669"/>
    <property type="project" value="TreeGrafter"/>
</dbReference>
<dbReference type="InterPro" id="IPR020837">
    <property type="entry name" value="Fibrinogen_CS"/>
</dbReference>
<keyword evidence="4" id="KW-1185">Reference proteome</keyword>
<gene>
    <name evidence="5" type="primary">LOC106073488</name>
</gene>
<dbReference type="Proteomes" id="UP001165740">
    <property type="component" value="Chromosome 11"/>
</dbReference>
<dbReference type="Pfam" id="PF00147">
    <property type="entry name" value="Fibrinogen_C"/>
    <property type="match status" value="1"/>
</dbReference>
<dbReference type="CDD" id="cd00087">
    <property type="entry name" value="FReD"/>
    <property type="match status" value="1"/>
</dbReference>